<gene>
    <name evidence="2" type="ORF">KO481_24485</name>
</gene>
<dbReference type="RefSeq" id="WP_215920020.1">
    <property type="nucleotide sequence ID" value="NZ_JAHKNI010000008.1"/>
</dbReference>
<feature type="signal peptide" evidence="1">
    <location>
        <begin position="1"/>
        <end position="22"/>
    </location>
</feature>
<keyword evidence="1" id="KW-0732">Signal</keyword>
<evidence type="ECO:0008006" key="4">
    <source>
        <dbReference type="Google" id="ProtNLM"/>
    </source>
</evidence>
<organism evidence="2 3">
    <name type="scientific">Nocardia albiluteola</name>
    <dbReference type="NCBI Taxonomy" id="2842303"/>
    <lineage>
        <taxon>Bacteria</taxon>
        <taxon>Bacillati</taxon>
        <taxon>Actinomycetota</taxon>
        <taxon>Actinomycetes</taxon>
        <taxon>Mycobacteriales</taxon>
        <taxon>Nocardiaceae</taxon>
        <taxon>Nocardia</taxon>
    </lineage>
</organism>
<comment type="caution">
    <text evidence="2">The sequence shown here is derived from an EMBL/GenBank/DDBJ whole genome shotgun (WGS) entry which is preliminary data.</text>
</comment>
<accession>A0ABS6B314</accession>
<evidence type="ECO:0000313" key="3">
    <source>
        <dbReference type="Proteomes" id="UP000733379"/>
    </source>
</evidence>
<sequence length="106" mass="11398">MKRLRWAAAGLAVLAAAAPLLTGCTEVKTYLNKGGETACSDYVKQDQDTQRLTITKFIQQQTGNNHDPAGTQVDATIIAVNFLCSNQRNSATTIKNANIAGIFLNQ</sequence>
<keyword evidence="3" id="KW-1185">Reference proteome</keyword>
<dbReference type="PROSITE" id="PS51257">
    <property type="entry name" value="PROKAR_LIPOPROTEIN"/>
    <property type="match status" value="1"/>
</dbReference>
<protein>
    <recommendedName>
        <fullName evidence="4">Acid stress chaperone HdeA</fullName>
    </recommendedName>
</protein>
<dbReference type="EMBL" id="JAHKNI010000008">
    <property type="protein sequence ID" value="MBU3064677.1"/>
    <property type="molecule type" value="Genomic_DNA"/>
</dbReference>
<dbReference type="Proteomes" id="UP000733379">
    <property type="component" value="Unassembled WGS sequence"/>
</dbReference>
<reference evidence="2 3" key="1">
    <citation type="submission" date="2021-06" db="EMBL/GenBank/DDBJ databases">
        <title>Actinomycetes sequencing.</title>
        <authorList>
            <person name="Shan Q."/>
        </authorList>
    </citation>
    <scope>NUCLEOTIDE SEQUENCE [LARGE SCALE GENOMIC DNA]</scope>
    <source>
        <strain evidence="2 3">NEAU-G5</strain>
    </source>
</reference>
<evidence type="ECO:0000256" key="1">
    <source>
        <dbReference type="SAM" id="SignalP"/>
    </source>
</evidence>
<evidence type="ECO:0000313" key="2">
    <source>
        <dbReference type="EMBL" id="MBU3064677.1"/>
    </source>
</evidence>
<name>A0ABS6B314_9NOCA</name>
<feature type="chain" id="PRO_5046584293" description="Acid stress chaperone HdeA" evidence="1">
    <location>
        <begin position="23"/>
        <end position="106"/>
    </location>
</feature>
<proteinExistence type="predicted"/>